<sequence length="113" mass="12555">MGSHGLGRIHNDILCRDDVFNRRPAHRTSTGTRLRKDIHHTILQADNIFDSLQVSSRCLTVLSRSSRYLHRRDVPTLGVILTGFGILVLVLTGVDLLTVGVFLPIVTILNFPG</sequence>
<keyword evidence="1" id="KW-1133">Transmembrane helix</keyword>
<dbReference type="Proteomes" id="UP000886523">
    <property type="component" value="Unassembled WGS sequence"/>
</dbReference>
<keyword evidence="1" id="KW-0472">Membrane</keyword>
<organism evidence="2 3">
    <name type="scientific">Hydnum rufescens UP504</name>
    <dbReference type="NCBI Taxonomy" id="1448309"/>
    <lineage>
        <taxon>Eukaryota</taxon>
        <taxon>Fungi</taxon>
        <taxon>Dikarya</taxon>
        <taxon>Basidiomycota</taxon>
        <taxon>Agaricomycotina</taxon>
        <taxon>Agaricomycetes</taxon>
        <taxon>Cantharellales</taxon>
        <taxon>Hydnaceae</taxon>
        <taxon>Hydnum</taxon>
    </lineage>
</organism>
<keyword evidence="3" id="KW-1185">Reference proteome</keyword>
<comment type="caution">
    <text evidence="2">The sequence shown here is derived from an EMBL/GenBank/DDBJ whole genome shotgun (WGS) entry which is preliminary data.</text>
</comment>
<keyword evidence="1" id="KW-0812">Transmembrane</keyword>
<evidence type="ECO:0000313" key="3">
    <source>
        <dbReference type="Proteomes" id="UP000886523"/>
    </source>
</evidence>
<protein>
    <submittedName>
        <fullName evidence="2">Uncharacterized protein</fullName>
    </submittedName>
</protein>
<gene>
    <name evidence="2" type="ORF">BS47DRAFT_587974</name>
</gene>
<feature type="transmembrane region" description="Helical" evidence="1">
    <location>
        <begin position="74"/>
        <end position="103"/>
    </location>
</feature>
<dbReference type="EMBL" id="MU128935">
    <property type="protein sequence ID" value="KAF9516979.1"/>
    <property type="molecule type" value="Genomic_DNA"/>
</dbReference>
<accession>A0A9P6B3D4</accession>
<reference evidence="2" key="1">
    <citation type="journal article" date="2020" name="Nat. Commun.">
        <title>Large-scale genome sequencing of mycorrhizal fungi provides insights into the early evolution of symbiotic traits.</title>
        <authorList>
            <person name="Miyauchi S."/>
            <person name="Kiss E."/>
            <person name="Kuo A."/>
            <person name="Drula E."/>
            <person name="Kohler A."/>
            <person name="Sanchez-Garcia M."/>
            <person name="Morin E."/>
            <person name="Andreopoulos B."/>
            <person name="Barry K.W."/>
            <person name="Bonito G."/>
            <person name="Buee M."/>
            <person name="Carver A."/>
            <person name="Chen C."/>
            <person name="Cichocki N."/>
            <person name="Clum A."/>
            <person name="Culley D."/>
            <person name="Crous P.W."/>
            <person name="Fauchery L."/>
            <person name="Girlanda M."/>
            <person name="Hayes R.D."/>
            <person name="Keri Z."/>
            <person name="LaButti K."/>
            <person name="Lipzen A."/>
            <person name="Lombard V."/>
            <person name="Magnuson J."/>
            <person name="Maillard F."/>
            <person name="Murat C."/>
            <person name="Nolan M."/>
            <person name="Ohm R.A."/>
            <person name="Pangilinan J."/>
            <person name="Pereira M.F."/>
            <person name="Perotto S."/>
            <person name="Peter M."/>
            <person name="Pfister S."/>
            <person name="Riley R."/>
            <person name="Sitrit Y."/>
            <person name="Stielow J.B."/>
            <person name="Szollosi G."/>
            <person name="Zifcakova L."/>
            <person name="Stursova M."/>
            <person name="Spatafora J.W."/>
            <person name="Tedersoo L."/>
            <person name="Vaario L.M."/>
            <person name="Yamada A."/>
            <person name="Yan M."/>
            <person name="Wang P."/>
            <person name="Xu J."/>
            <person name="Bruns T."/>
            <person name="Baldrian P."/>
            <person name="Vilgalys R."/>
            <person name="Dunand C."/>
            <person name="Henrissat B."/>
            <person name="Grigoriev I.V."/>
            <person name="Hibbett D."/>
            <person name="Nagy L.G."/>
            <person name="Martin F.M."/>
        </authorList>
    </citation>
    <scope>NUCLEOTIDE SEQUENCE</scope>
    <source>
        <strain evidence="2">UP504</strain>
    </source>
</reference>
<name>A0A9P6B3D4_9AGAM</name>
<dbReference type="AlphaFoldDB" id="A0A9P6B3D4"/>
<evidence type="ECO:0000313" key="2">
    <source>
        <dbReference type="EMBL" id="KAF9516979.1"/>
    </source>
</evidence>
<evidence type="ECO:0000256" key="1">
    <source>
        <dbReference type="SAM" id="Phobius"/>
    </source>
</evidence>
<proteinExistence type="predicted"/>